<proteinExistence type="predicted"/>
<dbReference type="AlphaFoldDB" id="A0AAV5I7Y6"/>
<dbReference type="EMBL" id="BPVZ01000007">
    <property type="protein sequence ID" value="GKU93415.1"/>
    <property type="molecule type" value="Genomic_DNA"/>
</dbReference>
<sequence>MVIQKVKIAKGFWLPCGKKIPSRKASYRNAYSTNPPTTSPVVGVAVGNDSPGWEIAIMILL</sequence>
<dbReference type="Proteomes" id="UP001054252">
    <property type="component" value="Unassembled WGS sequence"/>
</dbReference>
<accession>A0AAV5I7Y6</accession>
<evidence type="ECO:0000313" key="2">
    <source>
        <dbReference type="Proteomes" id="UP001054252"/>
    </source>
</evidence>
<evidence type="ECO:0000313" key="1">
    <source>
        <dbReference type="EMBL" id="GKU93415.1"/>
    </source>
</evidence>
<comment type="caution">
    <text evidence="1">The sequence shown here is derived from an EMBL/GenBank/DDBJ whole genome shotgun (WGS) entry which is preliminary data.</text>
</comment>
<gene>
    <name evidence="1" type="ORF">SLEP1_g7009</name>
</gene>
<name>A0AAV5I7Y6_9ROSI</name>
<reference evidence="1 2" key="1">
    <citation type="journal article" date="2021" name="Commun. Biol.">
        <title>The genome of Shorea leprosula (Dipterocarpaceae) highlights the ecological relevance of drought in aseasonal tropical rainforests.</title>
        <authorList>
            <person name="Ng K.K.S."/>
            <person name="Kobayashi M.J."/>
            <person name="Fawcett J.A."/>
            <person name="Hatakeyama M."/>
            <person name="Paape T."/>
            <person name="Ng C.H."/>
            <person name="Ang C.C."/>
            <person name="Tnah L.H."/>
            <person name="Lee C.T."/>
            <person name="Nishiyama T."/>
            <person name="Sese J."/>
            <person name="O'Brien M.J."/>
            <person name="Copetti D."/>
            <person name="Mohd Noor M.I."/>
            <person name="Ong R.C."/>
            <person name="Putra M."/>
            <person name="Sireger I.Z."/>
            <person name="Indrioko S."/>
            <person name="Kosugi Y."/>
            <person name="Izuno A."/>
            <person name="Isagi Y."/>
            <person name="Lee S.L."/>
            <person name="Shimizu K.K."/>
        </authorList>
    </citation>
    <scope>NUCLEOTIDE SEQUENCE [LARGE SCALE GENOMIC DNA]</scope>
    <source>
        <strain evidence="1">214</strain>
    </source>
</reference>
<organism evidence="1 2">
    <name type="scientific">Rubroshorea leprosula</name>
    <dbReference type="NCBI Taxonomy" id="152421"/>
    <lineage>
        <taxon>Eukaryota</taxon>
        <taxon>Viridiplantae</taxon>
        <taxon>Streptophyta</taxon>
        <taxon>Embryophyta</taxon>
        <taxon>Tracheophyta</taxon>
        <taxon>Spermatophyta</taxon>
        <taxon>Magnoliopsida</taxon>
        <taxon>eudicotyledons</taxon>
        <taxon>Gunneridae</taxon>
        <taxon>Pentapetalae</taxon>
        <taxon>rosids</taxon>
        <taxon>malvids</taxon>
        <taxon>Malvales</taxon>
        <taxon>Dipterocarpaceae</taxon>
        <taxon>Rubroshorea</taxon>
    </lineage>
</organism>
<keyword evidence="2" id="KW-1185">Reference proteome</keyword>
<protein>
    <submittedName>
        <fullName evidence="1">Uncharacterized protein</fullName>
    </submittedName>
</protein>